<feature type="transmembrane region" description="Helical" evidence="7">
    <location>
        <begin position="413"/>
        <end position="438"/>
    </location>
</feature>
<dbReference type="InterPro" id="IPR051393">
    <property type="entry name" value="ABC_transporter_permease"/>
</dbReference>
<feature type="transmembrane region" description="Helical" evidence="7">
    <location>
        <begin position="450"/>
        <end position="468"/>
    </location>
</feature>
<comment type="similarity">
    <text evidence="7">Belongs to the binding-protein-dependent transport system permease family.</text>
</comment>
<evidence type="ECO:0000256" key="1">
    <source>
        <dbReference type="ARBA" id="ARBA00004651"/>
    </source>
</evidence>
<evidence type="ECO:0000256" key="6">
    <source>
        <dbReference type="ARBA" id="ARBA00023136"/>
    </source>
</evidence>
<gene>
    <name evidence="9" type="ORF">Desfe_0355</name>
</gene>
<organism evidence="9 10">
    <name type="scientific">Desulfurococcus amylolyticus DSM 16532</name>
    <dbReference type="NCBI Taxonomy" id="768672"/>
    <lineage>
        <taxon>Archaea</taxon>
        <taxon>Thermoproteota</taxon>
        <taxon>Thermoprotei</taxon>
        <taxon>Desulfurococcales</taxon>
        <taxon>Desulfurococcaceae</taxon>
        <taxon>Desulfurococcus</taxon>
    </lineage>
</organism>
<accession>I3XQP1</accession>
<keyword evidence="6 7" id="KW-0472">Membrane</keyword>
<dbReference type="KEGG" id="dfd:Desfe_0355"/>
<evidence type="ECO:0000256" key="2">
    <source>
        <dbReference type="ARBA" id="ARBA00022448"/>
    </source>
</evidence>
<dbReference type="SUPFAM" id="SSF160964">
    <property type="entry name" value="MalF N-terminal region-like"/>
    <property type="match status" value="1"/>
</dbReference>
<dbReference type="Proteomes" id="UP000006175">
    <property type="component" value="Chromosome"/>
</dbReference>
<evidence type="ECO:0000313" key="9">
    <source>
        <dbReference type="EMBL" id="AFL66265.1"/>
    </source>
</evidence>
<keyword evidence="5 7" id="KW-1133">Transmembrane helix</keyword>
<keyword evidence="2 7" id="KW-0813">Transport</keyword>
<keyword evidence="3" id="KW-1003">Cell membrane</keyword>
<dbReference type="eggNOG" id="arCOG00157">
    <property type="taxonomic scope" value="Archaea"/>
</dbReference>
<proteinExistence type="inferred from homology"/>
<dbReference type="Gene3D" id="1.10.3720.10">
    <property type="entry name" value="MetI-like"/>
    <property type="match status" value="1"/>
</dbReference>
<dbReference type="AlphaFoldDB" id="I3XQP1"/>
<dbReference type="GO" id="GO:0005886">
    <property type="term" value="C:plasma membrane"/>
    <property type="evidence" value="ECO:0007669"/>
    <property type="project" value="UniProtKB-SubCell"/>
</dbReference>
<evidence type="ECO:0000256" key="4">
    <source>
        <dbReference type="ARBA" id="ARBA00022692"/>
    </source>
</evidence>
<dbReference type="SUPFAM" id="SSF161098">
    <property type="entry name" value="MetI-like"/>
    <property type="match status" value="1"/>
</dbReference>
<dbReference type="InterPro" id="IPR000515">
    <property type="entry name" value="MetI-like"/>
</dbReference>
<dbReference type="PANTHER" id="PTHR30193:SF37">
    <property type="entry name" value="INNER MEMBRANE ABC TRANSPORTER PERMEASE PROTEIN YCJO"/>
    <property type="match status" value="1"/>
</dbReference>
<evidence type="ECO:0000256" key="7">
    <source>
        <dbReference type="RuleBase" id="RU363032"/>
    </source>
</evidence>
<dbReference type="InterPro" id="IPR035906">
    <property type="entry name" value="MetI-like_sf"/>
</dbReference>
<dbReference type="HOGENOM" id="CLU_555069_0_0_2"/>
<dbReference type="EMBL" id="CP003321">
    <property type="protein sequence ID" value="AFL66265.1"/>
    <property type="molecule type" value="Genomic_DNA"/>
</dbReference>
<feature type="transmembrane region" description="Helical" evidence="7">
    <location>
        <begin position="386"/>
        <end position="407"/>
    </location>
</feature>
<feature type="transmembrane region" description="Helical" evidence="7">
    <location>
        <begin position="286"/>
        <end position="308"/>
    </location>
</feature>
<evidence type="ECO:0000313" key="10">
    <source>
        <dbReference type="Proteomes" id="UP000006175"/>
    </source>
</evidence>
<dbReference type="GeneID" id="13062043"/>
<keyword evidence="4 7" id="KW-0812">Transmembrane</keyword>
<dbReference type="CDD" id="cd06261">
    <property type="entry name" value="TM_PBP2"/>
    <property type="match status" value="1"/>
</dbReference>
<sequence precursor="true">MSSKRKILFPTRIALILVMPALILYLFFNTWPMIFSIGIAFTDATQKNISPSPEAIDNWENAIRCAIDLRDKPEYKEKTSGLVDSTVSSLMDVYGNLTGIKNYIEAGGDFLNTPLSYLRGLDRSVRTLMRVSEEFKVYFNCTELGYPTSISPISKEMLEKFDALSTLSGRLQNPGAYDNKTYYNEVVTGYNITIELVNYFKRLETDYEGYMNEFIASAQNELDSLQLKFIGLENFKKLFHDPRFYNSLYKTMLFVATSVPLKVGFGVLLALFYSSELLRGRRIMRALIIVPWAMPFLLSALTWKFLFIPNGQLGQLLGLNMNNREWDAFLVYNLFETWLAYPFIMTITQGALGGVPKEVIEASYIDGANAFTRLRKVIFPLIKKPVLVASISTTGASLQAFLVPLTLNGAGPTGYICAPFVGCTAGYMNEMLIVFGYYRVIIDQEYGYAASVYLVILAIILVYVTLWLKLLMEKGGK</sequence>
<feature type="transmembrane region" description="Helical" evidence="7">
    <location>
        <begin position="328"/>
        <end position="347"/>
    </location>
</feature>
<reference evidence="9 10" key="1">
    <citation type="journal article" date="2012" name="J. Bacteriol.">
        <title>Complete Genome Sequence of Desulfurococcus fermentans, a Hyperthermophilic Cellulolytic Crenarchaeon Isolated from a Freshwater Hot Spring in Kamchatka, Russia.</title>
        <authorList>
            <person name="Susanti D."/>
            <person name="Johnson E.F."/>
            <person name="Rodriguez J.R."/>
            <person name="Anderson I."/>
            <person name="Perevalova A.A."/>
            <person name="Kyrpides N."/>
            <person name="Lucas S."/>
            <person name="Han J."/>
            <person name="Lapidus A."/>
            <person name="Cheng J.F."/>
            <person name="Goodwin L."/>
            <person name="Pitluck S."/>
            <person name="Mavrommatis K."/>
            <person name="Peters L."/>
            <person name="Land M.L."/>
            <person name="Hauser L."/>
            <person name="Gopalan V."/>
            <person name="Chan P.P."/>
            <person name="Lowe T.M."/>
            <person name="Atomi H."/>
            <person name="Bonch-Osmolovskaya E.A."/>
            <person name="Woyke T."/>
            <person name="Mukhopadhyay B."/>
        </authorList>
    </citation>
    <scope>NUCLEOTIDE SEQUENCE [LARGE SCALE GENOMIC DNA]</scope>
    <source>
        <strain evidence="9 10">DSM 16532</strain>
    </source>
</reference>
<comment type="subcellular location">
    <subcellularLocation>
        <location evidence="1 7">Cell membrane</location>
        <topology evidence="1 7">Multi-pass membrane protein</topology>
    </subcellularLocation>
</comment>
<evidence type="ECO:0000256" key="3">
    <source>
        <dbReference type="ARBA" id="ARBA00022475"/>
    </source>
</evidence>
<evidence type="ECO:0000256" key="5">
    <source>
        <dbReference type="ARBA" id="ARBA00022989"/>
    </source>
</evidence>
<dbReference type="RefSeq" id="WP_014767166.1">
    <property type="nucleotide sequence ID" value="NC_018001.1"/>
</dbReference>
<dbReference type="GO" id="GO:0055085">
    <property type="term" value="P:transmembrane transport"/>
    <property type="evidence" value="ECO:0007669"/>
    <property type="project" value="InterPro"/>
</dbReference>
<feature type="transmembrane region" description="Helical" evidence="7">
    <location>
        <begin position="252"/>
        <end position="274"/>
    </location>
</feature>
<feature type="domain" description="ABC transmembrane type-1" evidence="8">
    <location>
        <begin position="248"/>
        <end position="465"/>
    </location>
</feature>
<name>I3XQP1_DESAM</name>
<feature type="transmembrane region" description="Helical" evidence="7">
    <location>
        <begin position="7"/>
        <end position="28"/>
    </location>
</feature>
<dbReference type="PROSITE" id="PS50928">
    <property type="entry name" value="ABC_TM1"/>
    <property type="match status" value="1"/>
</dbReference>
<evidence type="ECO:0000259" key="8">
    <source>
        <dbReference type="PROSITE" id="PS50928"/>
    </source>
</evidence>
<dbReference type="Pfam" id="PF00528">
    <property type="entry name" value="BPD_transp_1"/>
    <property type="match status" value="1"/>
</dbReference>
<protein>
    <submittedName>
        <fullName evidence="9">Binding-protein-dependent transport systems inner membrane component</fullName>
    </submittedName>
</protein>
<dbReference type="PANTHER" id="PTHR30193">
    <property type="entry name" value="ABC TRANSPORTER PERMEASE PROTEIN"/>
    <property type="match status" value="1"/>
</dbReference>
<keyword evidence="10" id="KW-1185">Reference proteome</keyword>